<dbReference type="OrthoDB" id="4525710at2759"/>
<sequence length="478" mass="52867">MWTIVRGQVVMPLSNLIIKLCPSVGVESTECSSQYLAAEKNSTASNSLISWILKRLGLLIAAEVDPHWLRFNQRHMQVLPKDDPACGLSESTASCKVGYVIQQSRAPSEILIYGRFGITSNIQFVDQTLDTVRSVDIDSNVETYEDDADGQDSPTALESEHAGAHAHPQSPLTTDMANTQSDQLTYTTLPLHRSPHGLCQPPSQVAIDSSVGYAWVDGHLPHLDDLVTLHHKACPEASHAHATERKRAELFRYFIFNLSPAFDFGDPDKAFSKGLAQHALADHNLVDLIALVSARHLGSNTSFMGHGFGLDRPPRSARDRETAHSMHERDQLDAALLHRFGQTMEAILHQTPSIPPLHSPHLNRSIQSDDDRAWTTVPRDLVNNESVAAGLQHYHLARILLLSHNPSLPKIGSAKTIAKKKIDREIKNDSNIICGIAESISQVTCSHNRNEQEALFHILTKTTKPYGWPTSSMYVLTL</sequence>
<name>A0A9P9HEA1_FUSSL</name>
<dbReference type="EMBL" id="JAGTJS010000010">
    <property type="protein sequence ID" value="KAH7254859.1"/>
    <property type="molecule type" value="Genomic_DNA"/>
</dbReference>
<evidence type="ECO:0000313" key="3">
    <source>
        <dbReference type="Proteomes" id="UP000736672"/>
    </source>
</evidence>
<gene>
    <name evidence="2" type="ORF">B0J15DRAFT_466510</name>
</gene>
<keyword evidence="3" id="KW-1185">Reference proteome</keyword>
<feature type="region of interest" description="Disordered" evidence="1">
    <location>
        <begin position="141"/>
        <end position="176"/>
    </location>
</feature>
<evidence type="ECO:0000256" key="1">
    <source>
        <dbReference type="SAM" id="MobiDB-lite"/>
    </source>
</evidence>
<dbReference type="Proteomes" id="UP000736672">
    <property type="component" value="Unassembled WGS sequence"/>
</dbReference>
<evidence type="ECO:0000313" key="2">
    <source>
        <dbReference type="EMBL" id="KAH7254859.1"/>
    </source>
</evidence>
<accession>A0A9P9HEA1</accession>
<dbReference type="AlphaFoldDB" id="A0A9P9HEA1"/>
<comment type="caution">
    <text evidence="2">The sequence shown here is derived from an EMBL/GenBank/DDBJ whole genome shotgun (WGS) entry which is preliminary data.</text>
</comment>
<proteinExistence type="predicted"/>
<reference evidence="2" key="1">
    <citation type="journal article" date="2021" name="Nat. Commun.">
        <title>Genetic determinants of endophytism in the Arabidopsis root mycobiome.</title>
        <authorList>
            <person name="Mesny F."/>
            <person name="Miyauchi S."/>
            <person name="Thiergart T."/>
            <person name="Pickel B."/>
            <person name="Atanasova L."/>
            <person name="Karlsson M."/>
            <person name="Huettel B."/>
            <person name="Barry K.W."/>
            <person name="Haridas S."/>
            <person name="Chen C."/>
            <person name="Bauer D."/>
            <person name="Andreopoulos W."/>
            <person name="Pangilinan J."/>
            <person name="LaButti K."/>
            <person name="Riley R."/>
            <person name="Lipzen A."/>
            <person name="Clum A."/>
            <person name="Drula E."/>
            <person name="Henrissat B."/>
            <person name="Kohler A."/>
            <person name="Grigoriev I.V."/>
            <person name="Martin F.M."/>
            <person name="Hacquard S."/>
        </authorList>
    </citation>
    <scope>NUCLEOTIDE SEQUENCE</scope>
    <source>
        <strain evidence="2">FSSC 5 MPI-SDFR-AT-0091</strain>
    </source>
</reference>
<organism evidence="2 3">
    <name type="scientific">Fusarium solani</name>
    <name type="common">Filamentous fungus</name>
    <dbReference type="NCBI Taxonomy" id="169388"/>
    <lineage>
        <taxon>Eukaryota</taxon>
        <taxon>Fungi</taxon>
        <taxon>Dikarya</taxon>
        <taxon>Ascomycota</taxon>
        <taxon>Pezizomycotina</taxon>
        <taxon>Sordariomycetes</taxon>
        <taxon>Hypocreomycetidae</taxon>
        <taxon>Hypocreales</taxon>
        <taxon>Nectriaceae</taxon>
        <taxon>Fusarium</taxon>
        <taxon>Fusarium solani species complex</taxon>
    </lineage>
</organism>
<protein>
    <submittedName>
        <fullName evidence="2">Uncharacterized protein</fullName>
    </submittedName>
</protein>